<dbReference type="NCBIfam" id="TIGR02452">
    <property type="entry name" value="TIGR02452 family protein"/>
    <property type="match status" value="1"/>
</dbReference>
<dbReference type="InterPro" id="IPR043472">
    <property type="entry name" value="Macro_dom-like"/>
</dbReference>
<dbReference type="PIRSF" id="PIRSF014899">
    <property type="entry name" value="UCP014899"/>
    <property type="match status" value="1"/>
</dbReference>
<evidence type="ECO:0000259" key="1">
    <source>
        <dbReference type="Pfam" id="PF10021"/>
    </source>
</evidence>
<dbReference type="Proteomes" id="UP000228503">
    <property type="component" value="Unassembled WGS sequence"/>
</dbReference>
<feature type="domain" description="Microbial-type PARG catalytic" evidence="1">
    <location>
        <begin position="31"/>
        <end position="177"/>
    </location>
</feature>
<dbReference type="InterPro" id="IPR012664">
    <property type="entry name" value="CHP02452"/>
</dbReference>
<gene>
    <name evidence="2" type="ORF">COY16_06015</name>
</gene>
<dbReference type="AlphaFoldDB" id="A0A2M7TVB5"/>
<reference evidence="3" key="1">
    <citation type="submission" date="2017-09" db="EMBL/GenBank/DDBJ databases">
        <title>Depth-based differentiation of microbial function through sediment-hosted aquifers and enrichment of novel symbionts in the deep terrestrial subsurface.</title>
        <authorList>
            <person name="Probst A.J."/>
            <person name="Ladd B."/>
            <person name="Jarett J.K."/>
            <person name="Geller-Mcgrath D.E."/>
            <person name="Sieber C.M.K."/>
            <person name="Emerson J.B."/>
            <person name="Anantharaman K."/>
            <person name="Thomas B.C."/>
            <person name="Malmstrom R."/>
            <person name="Stieglmeier M."/>
            <person name="Klingl A."/>
            <person name="Woyke T."/>
            <person name="Ryan C.M."/>
            <person name="Banfield J.F."/>
        </authorList>
    </citation>
    <scope>NUCLEOTIDE SEQUENCE [LARGE SCALE GENOMIC DNA]</scope>
</reference>
<dbReference type="Gene3D" id="3.40.220.10">
    <property type="entry name" value="Leucine Aminopeptidase, subunit E, domain 1"/>
    <property type="match status" value="1"/>
</dbReference>
<sequence length="294" mass="32584">MDSEQRFDRSFQVSRQQRPDIVRSPQLVDLAQNTLLILRDGKYISPSGRHVDFASELHDAVTQTRLISAEEGMALLEVRPNLQENFLIPKVTHETTLQAAQRLVTEEMQTDLLILSFASANRPGGGFLNGATAQEESLAGSSGLYPALITQPGFFKRKSGLNSSQGIYIPDLPFIRDSEGNLLENPYLASVVSMAAPNRGSVPSRSKRKIDPTIRNRAGIILALAEKYNHRSLLLGAWGCGAFRNDPVIVADAFGSWLEGPRFQGSFDQVTFAIHDTQADQKTLQTFERRYGHQ</sequence>
<dbReference type="PANTHER" id="PTHR35596">
    <property type="entry name" value="DUF2263 DOMAIN-CONTAINING PROTEIN"/>
    <property type="match status" value="1"/>
</dbReference>
<evidence type="ECO:0000313" key="2">
    <source>
        <dbReference type="EMBL" id="PIZ61768.1"/>
    </source>
</evidence>
<name>A0A2M7TVB5_9BACT</name>
<dbReference type="EMBL" id="PFOB01000076">
    <property type="protein sequence ID" value="PIZ61768.1"/>
    <property type="molecule type" value="Genomic_DNA"/>
</dbReference>
<organism evidence="2 3">
    <name type="scientific">Candidatus Roizmanbacteria bacterium CG_4_10_14_0_2_um_filter_39_13</name>
    <dbReference type="NCBI Taxonomy" id="1974825"/>
    <lineage>
        <taxon>Bacteria</taxon>
        <taxon>Candidatus Roizmaniibacteriota</taxon>
    </lineage>
</organism>
<dbReference type="PANTHER" id="PTHR35596:SF1">
    <property type="entry name" value="MICROBIAL-TYPE PARG CATALYTIC DOMAIN-CONTAINING PROTEIN"/>
    <property type="match status" value="1"/>
</dbReference>
<protein>
    <submittedName>
        <fullName evidence="2">TIGR02452 family protein</fullName>
    </submittedName>
</protein>
<dbReference type="Pfam" id="PF10021">
    <property type="entry name" value="PARG_cat_microb"/>
    <property type="match status" value="1"/>
</dbReference>
<proteinExistence type="predicted"/>
<dbReference type="SUPFAM" id="SSF52949">
    <property type="entry name" value="Macro domain-like"/>
    <property type="match status" value="1"/>
</dbReference>
<comment type="caution">
    <text evidence="2">The sequence shown here is derived from an EMBL/GenBank/DDBJ whole genome shotgun (WGS) entry which is preliminary data.</text>
</comment>
<accession>A0A2M7TVB5</accession>
<dbReference type="InterPro" id="IPR019261">
    <property type="entry name" value="PARG_cat_microbial"/>
</dbReference>
<evidence type="ECO:0000313" key="3">
    <source>
        <dbReference type="Proteomes" id="UP000228503"/>
    </source>
</evidence>